<dbReference type="RefSeq" id="WP_367917472.1">
    <property type="nucleotide sequence ID" value="NZ_BAABAC010000005.1"/>
</dbReference>
<sequence>MKKLMMKVACTAALAASTVLTPVVTGAMSADAATLCTHNWVAVGLWQQTSTPQVAATNTCGNMWSVETEYWDDDVRGQYKQNGVWTNSQAGWKKTTTDPAAKEIVLDLKDGEPLRAWLRWGPRQGVLLWY</sequence>
<gene>
    <name evidence="2" type="ORF">ACFQ3F_04605</name>
</gene>
<keyword evidence="3" id="KW-1185">Reference proteome</keyword>
<evidence type="ECO:0000313" key="2">
    <source>
        <dbReference type="EMBL" id="MFD1247058.1"/>
    </source>
</evidence>
<evidence type="ECO:0008006" key="4">
    <source>
        <dbReference type="Google" id="ProtNLM"/>
    </source>
</evidence>
<feature type="chain" id="PRO_5045732944" description="Secreted protein" evidence="1">
    <location>
        <begin position="33"/>
        <end position="130"/>
    </location>
</feature>
<dbReference type="EMBL" id="JBHTLX010000005">
    <property type="protein sequence ID" value="MFD1247058.1"/>
    <property type="molecule type" value="Genomic_DNA"/>
</dbReference>
<organism evidence="2 3">
    <name type="scientific">Nocardioides ginsengisoli</name>
    <dbReference type="NCBI Taxonomy" id="363868"/>
    <lineage>
        <taxon>Bacteria</taxon>
        <taxon>Bacillati</taxon>
        <taxon>Actinomycetota</taxon>
        <taxon>Actinomycetes</taxon>
        <taxon>Propionibacteriales</taxon>
        <taxon>Nocardioidaceae</taxon>
        <taxon>Nocardioides</taxon>
    </lineage>
</organism>
<name>A0ABW3VXZ5_9ACTN</name>
<reference evidence="3" key="1">
    <citation type="journal article" date="2019" name="Int. J. Syst. Evol. Microbiol.">
        <title>The Global Catalogue of Microorganisms (GCM) 10K type strain sequencing project: providing services to taxonomists for standard genome sequencing and annotation.</title>
        <authorList>
            <consortium name="The Broad Institute Genomics Platform"/>
            <consortium name="The Broad Institute Genome Sequencing Center for Infectious Disease"/>
            <person name="Wu L."/>
            <person name="Ma J."/>
        </authorList>
    </citation>
    <scope>NUCLEOTIDE SEQUENCE [LARGE SCALE GENOMIC DNA]</scope>
    <source>
        <strain evidence="3">CCUG 52478</strain>
    </source>
</reference>
<keyword evidence="1" id="KW-0732">Signal</keyword>
<evidence type="ECO:0000313" key="3">
    <source>
        <dbReference type="Proteomes" id="UP001597229"/>
    </source>
</evidence>
<protein>
    <recommendedName>
        <fullName evidence="4">Secreted protein</fullName>
    </recommendedName>
</protein>
<dbReference type="Proteomes" id="UP001597229">
    <property type="component" value="Unassembled WGS sequence"/>
</dbReference>
<feature type="signal peptide" evidence="1">
    <location>
        <begin position="1"/>
        <end position="32"/>
    </location>
</feature>
<evidence type="ECO:0000256" key="1">
    <source>
        <dbReference type="SAM" id="SignalP"/>
    </source>
</evidence>
<proteinExistence type="predicted"/>
<comment type="caution">
    <text evidence="2">The sequence shown here is derived from an EMBL/GenBank/DDBJ whole genome shotgun (WGS) entry which is preliminary data.</text>
</comment>
<accession>A0ABW3VXZ5</accession>